<keyword evidence="4 8" id="KW-1133">Transmembrane helix</keyword>
<name>A0A931CNI9_9MICC</name>
<comment type="subcellular location">
    <subcellularLocation>
        <location evidence="1">Cell membrane</location>
        <topology evidence="1">Multi-pass membrane protein</topology>
    </subcellularLocation>
</comment>
<feature type="transmembrane region" description="Helical" evidence="8">
    <location>
        <begin position="786"/>
        <end position="815"/>
    </location>
</feature>
<dbReference type="GO" id="GO:0022857">
    <property type="term" value="F:transmembrane transporter activity"/>
    <property type="evidence" value="ECO:0007669"/>
    <property type="project" value="TreeGrafter"/>
</dbReference>
<feature type="transmembrane region" description="Helical" evidence="8">
    <location>
        <begin position="447"/>
        <end position="466"/>
    </location>
</feature>
<evidence type="ECO:0000256" key="3">
    <source>
        <dbReference type="ARBA" id="ARBA00022692"/>
    </source>
</evidence>
<dbReference type="InterPro" id="IPR050250">
    <property type="entry name" value="Macrolide_Exporter_MacB"/>
</dbReference>
<feature type="transmembrane region" description="Helical" evidence="8">
    <location>
        <begin position="883"/>
        <end position="901"/>
    </location>
</feature>
<feature type="transmembrane region" description="Helical" evidence="8">
    <location>
        <begin position="524"/>
        <end position="546"/>
    </location>
</feature>
<evidence type="ECO:0000256" key="8">
    <source>
        <dbReference type="SAM" id="Phobius"/>
    </source>
</evidence>
<feature type="transmembrane region" description="Helical" evidence="8">
    <location>
        <begin position="302"/>
        <end position="328"/>
    </location>
</feature>
<feature type="transmembrane region" description="Helical" evidence="8">
    <location>
        <begin position="478"/>
        <end position="503"/>
    </location>
</feature>
<evidence type="ECO:0000256" key="5">
    <source>
        <dbReference type="ARBA" id="ARBA00023136"/>
    </source>
</evidence>
<reference evidence="10 11" key="1">
    <citation type="submission" date="2020-11" db="EMBL/GenBank/DDBJ databases">
        <title>Arthrobacter antarcticus sp. nov., isolated from Antarctic Soil.</title>
        <authorList>
            <person name="Li J."/>
        </authorList>
    </citation>
    <scope>NUCLEOTIDE SEQUENCE [LARGE SCALE GENOMIC DNA]</scope>
    <source>
        <strain evidence="10 11">Z1-20</strain>
    </source>
</reference>
<dbReference type="GO" id="GO:0005886">
    <property type="term" value="C:plasma membrane"/>
    <property type="evidence" value="ECO:0007669"/>
    <property type="project" value="UniProtKB-SubCell"/>
</dbReference>
<dbReference type="RefSeq" id="WP_196396126.1">
    <property type="nucleotide sequence ID" value="NZ_JADNYM010000007.1"/>
</dbReference>
<evidence type="ECO:0000259" key="9">
    <source>
        <dbReference type="Pfam" id="PF02687"/>
    </source>
</evidence>
<gene>
    <name evidence="10" type="ORF">IV500_07270</name>
</gene>
<dbReference type="Pfam" id="PF02687">
    <property type="entry name" value="FtsX"/>
    <property type="match status" value="2"/>
</dbReference>
<comment type="caution">
    <text evidence="10">The sequence shown here is derived from an EMBL/GenBank/DDBJ whole genome shotgun (WGS) entry which is preliminary data.</text>
</comment>
<dbReference type="InterPro" id="IPR003838">
    <property type="entry name" value="ABC3_permease_C"/>
</dbReference>
<feature type="compositionally biased region" description="Low complexity" evidence="7">
    <location>
        <begin position="222"/>
        <end position="241"/>
    </location>
</feature>
<accession>A0A931CNI9</accession>
<dbReference type="PANTHER" id="PTHR30572">
    <property type="entry name" value="MEMBRANE COMPONENT OF TRANSPORTER-RELATED"/>
    <property type="match status" value="1"/>
</dbReference>
<evidence type="ECO:0000313" key="10">
    <source>
        <dbReference type="EMBL" id="MBG0739191.1"/>
    </source>
</evidence>
<proteinExistence type="inferred from homology"/>
<keyword evidence="5 8" id="KW-0472">Membrane</keyword>
<dbReference type="EMBL" id="JADNYM010000007">
    <property type="protein sequence ID" value="MBG0739191.1"/>
    <property type="molecule type" value="Genomic_DNA"/>
</dbReference>
<dbReference type="Proteomes" id="UP000655366">
    <property type="component" value="Unassembled WGS sequence"/>
</dbReference>
<comment type="similarity">
    <text evidence="6">Belongs to the ABC-4 integral membrane protein family.</text>
</comment>
<sequence>MLLVALAQLKIHSRRFAAIALAVILAVAFLSATLMVGSSSQASLKASIGQAFAKADLVITAPAGSALDKRAVDAVAKLDIVKASYAGTVDPVTITTGKTTVAGVLQNTSADPALESAVLSSGTLPRATGEVAVDSATAARQGLKPGSTVTLSGIGSAADAGSVGDAGSAGNTVSAGSTGGVTGGSAVLMATVVGITEPSHDPLMSGQTQLVADASTLAALAPAVPPSSDQQTTEQQASDQQPAQSIQNIQLKLTGPANGHAIDTVQQALAAAGVPGARVLTSDGQTTAAVADFTGGSDQLTIILLAFTGIALVVSALVVANTFSVLIAQRTRELALLRCIGAGRSQIRRSVLLEALVVGIVSSALGVVAAVGLMAALIGVLRGNPDYAFATLAVTPAAIIAGLLVGTALTVAAALLPARAATAVAPLAALRPQDVTSVRNRRGVVRMAVGVLLVLAGAAALVYGSANSELLIALPGGAASFIGIMLCAGLFIPAVVAGFGKAASPLGVPGRLAAVNAVRNPGRTTATASALLIGVTLVSMMMTGAATARTAFDGSLNFRYPVDISVSGPALGAGGPSAISAAQVAAASKLPGVQAAALLPVVGTVSLGAGAGTGAGSGAVAGNGAGAGSSAGDGNQPVYGISDADAAAVLRTADNRVGPGEVLLPKGTKLSVAAVTSGPEGKNVQQLPVRTATSRDVPALVSTSTVPVPDSGIVSGAGSGSGTGAVGGTDASASGSALVWLKVDSNLSQQQLLDLRTSLAQTLGVQDFQVEGGALEKATFNQVIDLMLLIVTGLLGVAVVIALIGVANTLSLSVLERTRENSLLRALGLTRGQLRGMLAVEAVLIAGVAALLGSVLGVLYGWLGAQSALGSFAAVTATIPWGQVLLVIAAAAAAGLAASVLPARRAARLSPVEGLAME</sequence>
<feature type="transmembrane region" description="Helical" evidence="8">
    <location>
        <begin position="351"/>
        <end position="381"/>
    </location>
</feature>
<dbReference type="PANTHER" id="PTHR30572:SF4">
    <property type="entry name" value="ABC TRANSPORTER PERMEASE YTRF"/>
    <property type="match status" value="1"/>
</dbReference>
<feature type="region of interest" description="Disordered" evidence="7">
    <location>
        <begin position="222"/>
        <end position="244"/>
    </location>
</feature>
<feature type="transmembrane region" description="Helical" evidence="8">
    <location>
        <begin position="836"/>
        <end position="863"/>
    </location>
</feature>
<evidence type="ECO:0000256" key="4">
    <source>
        <dbReference type="ARBA" id="ARBA00022989"/>
    </source>
</evidence>
<protein>
    <submittedName>
        <fullName evidence="10">ABC transporter permease</fullName>
    </submittedName>
</protein>
<evidence type="ECO:0000313" key="11">
    <source>
        <dbReference type="Proteomes" id="UP000655366"/>
    </source>
</evidence>
<evidence type="ECO:0000256" key="7">
    <source>
        <dbReference type="SAM" id="MobiDB-lite"/>
    </source>
</evidence>
<evidence type="ECO:0000256" key="6">
    <source>
        <dbReference type="ARBA" id="ARBA00038076"/>
    </source>
</evidence>
<dbReference type="AlphaFoldDB" id="A0A931CNI9"/>
<keyword evidence="3 8" id="KW-0812">Transmembrane</keyword>
<keyword evidence="11" id="KW-1185">Reference proteome</keyword>
<feature type="domain" description="ABC3 transporter permease C-terminal" evidence="9">
    <location>
        <begin position="794"/>
        <end position="911"/>
    </location>
</feature>
<organism evidence="10 11">
    <name type="scientific">Arthrobacter terrae</name>
    <dbReference type="NCBI Taxonomy" id="2935737"/>
    <lineage>
        <taxon>Bacteria</taxon>
        <taxon>Bacillati</taxon>
        <taxon>Actinomycetota</taxon>
        <taxon>Actinomycetes</taxon>
        <taxon>Micrococcales</taxon>
        <taxon>Micrococcaceae</taxon>
        <taxon>Arthrobacter</taxon>
    </lineage>
</organism>
<evidence type="ECO:0000256" key="1">
    <source>
        <dbReference type="ARBA" id="ARBA00004651"/>
    </source>
</evidence>
<feature type="transmembrane region" description="Helical" evidence="8">
    <location>
        <begin position="387"/>
        <end position="416"/>
    </location>
</feature>
<feature type="domain" description="ABC3 transporter permease C-terminal" evidence="9">
    <location>
        <begin position="306"/>
        <end position="422"/>
    </location>
</feature>
<evidence type="ECO:0000256" key="2">
    <source>
        <dbReference type="ARBA" id="ARBA00022475"/>
    </source>
</evidence>
<keyword evidence="2" id="KW-1003">Cell membrane</keyword>